<comment type="caution">
    <text evidence="1">The sequence shown here is derived from an EMBL/GenBank/DDBJ whole genome shotgun (WGS) entry which is preliminary data.</text>
</comment>
<evidence type="ECO:0000313" key="2">
    <source>
        <dbReference type="Proteomes" id="UP000051977"/>
    </source>
</evidence>
<keyword evidence="2" id="KW-1185">Reference proteome</keyword>
<organism evidence="1 2">
    <name type="scientific">Lentilactobacillus rapi DSM 19907 = JCM 15042</name>
    <dbReference type="NCBI Taxonomy" id="1423795"/>
    <lineage>
        <taxon>Bacteria</taxon>
        <taxon>Bacillati</taxon>
        <taxon>Bacillota</taxon>
        <taxon>Bacilli</taxon>
        <taxon>Lactobacillales</taxon>
        <taxon>Lactobacillaceae</taxon>
        <taxon>Lentilactobacillus</taxon>
    </lineage>
</organism>
<sequence length="67" mass="7791">MVLIDKERLDQLKKEAEVDKQNFYDTPDAKEALREAISGEVKTIGDGSLHDFEKWINQLEDEAKQNR</sequence>
<protein>
    <submittedName>
        <fullName evidence="1">Uncharacterized protein</fullName>
    </submittedName>
</protein>
<gene>
    <name evidence="1" type="ORF">FD12_GL002656</name>
</gene>
<reference evidence="1 2" key="1">
    <citation type="journal article" date="2015" name="Genome Announc.">
        <title>Expanding the biotechnology potential of lactobacilli through comparative genomics of 213 strains and associated genera.</title>
        <authorList>
            <person name="Sun Z."/>
            <person name="Harris H.M."/>
            <person name="McCann A."/>
            <person name="Guo C."/>
            <person name="Argimon S."/>
            <person name="Zhang W."/>
            <person name="Yang X."/>
            <person name="Jeffery I.B."/>
            <person name="Cooney J.C."/>
            <person name="Kagawa T.F."/>
            <person name="Liu W."/>
            <person name="Song Y."/>
            <person name="Salvetti E."/>
            <person name="Wrobel A."/>
            <person name="Rasinkangas P."/>
            <person name="Parkhill J."/>
            <person name="Rea M.C."/>
            <person name="O'Sullivan O."/>
            <person name="Ritari J."/>
            <person name="Douillard F.P."/>
            <person name="Paul Ross R."/>
            <person name="Yang R."/>
            <person name="Briner A.E."/>
            <person name="Felis G.E."/>
            <person name="de Vos W.M."/>
            <person name="Barrangou R."/>
            <person name="Klaenhammer T.R."/>
            <person name="Caufield P.W."/>
            <person name="Cui Y."/>
            <person name="Zhang H."/>
            <person name="O'Toole P.W."/>
        </authorList>
    </citation>
    <scope>NUCLEOTIDE SEQUENCE [LARGE SCALE GENOMIC DNA]</scope>
    <source>
        <strain evidence="1 2">DSM 19907</strain>
    </source>
</reference>
<accession>A0ABR5PDB5</accession>
<name>A0ABR5PDB5_9LACO</name>
<dbReference type="Proteomes" id="UP000051977">
    <property type="component" value="Unassembled WGS sequence"/>
</dbReference>
<dbReference type="EMBL" id="AZEI01000062">
    <property type="protein sequence ID" value="KRL16703.1"/>
    <property type="molecule type" value="Genomic_DNA"/>
</dbReference>
<evidence type="ECO:0000313" key="1">
    <source>
        <dbReference type="EMBL" id="KRL16703.1"/>
    </source>
</evidence>
<proteinExistence type="predicted"/>